<dbReference type="Pfam" id="PF20168">
    <property type="entry name" value="PDS5"/>
    <property type="match status" value="1"/>
</dbReference>
<evidence type="ECO:0000313" key="5">
    <source>
        <dbReference type="EMBL" id="EEF27513.1"/>
    </source>
</evidence>
<dbReference type="InterPro" id="IPR039776">
    <property type="entry name" value="Pds5"/>
</dbReference>
<dbReference type="STRING" id="3988.B9T9F1"/>
<evidence type="ECO:0000256" key="4">
    <source>
        <dbReference type="ARBA" id="ARBA00023242"/>
    </source>
</evidence>
<protein>
    <submittedName>
        <fullName evidence="5">Uncharacterized protein</fullName>
    </submittedName>
</protein>
<dbReference type="InParanoid" id="B9T9F1"/>
<evidence type="ECO:0000256" key="1">
    <source>
        <dbReference type="ARBA" id="ARBA00004123"/>
    </source>
</evidence>
<proteinExistence type="predicted"/>
<gene>
    <name evidence="5" type="ORF">RCOM_2081500</name>
</gene>
<dbReference type="AlphaFoldDB" id="B9T9F1"/>
<keyword evidence="3" id="KW-0234">DNA repair</keyword>
<dbReference type="GO" id="GO:0005634">
    <property type="term" value="C:nucleus"/>
    <property type="evidence" value="ECO:0007669"/>
    <property type="project" value="UniProtKB-SubCell"/>
</dbReference>
<dbReference type="Proteomes" id="UP000008311">
    <property type="component" value="Unassembled WGS sequence"/>
</dbReference>
<accession>B9T9F1</accession>
<keyword evidence="6" id="KW-1185">Reference proteome</keyword>
<evidence type="ECO:0000256" key="2">
    <source>
        <dbReference type="ARBA" id="ARBA00022763"/>
    </source>
</evidence>
<evidence type="ECO:0000256" key="3">
    <source>
        <dbReference type="ARBA" id="ARBA00023204"/>
    </source>
</evidence>
<dbReference type="EMBL" id="EQ975354">
    <property type="protein sequence ID" value="EEF27513.1"/>
    <property type="molecule type" value="Genomic_DNA"/>
</dbReference>
<dbReference type="GO" id="GO:0007064">
    <property type="term" value="P:mitotic sister chromatid cohesion"/>
    <property type="evidence" value="ECO:0007669"/>
    <property type="project" value="InterPro"/>
</dbReference>
<evidence type="ECO:0000313" key="6">
    <source>
        <dbReference type="Proteomes" id="UP000008311"/>
    </source>
</evidence>
<keyword evidence="4" id="KW-0539">Nucleus</keyword>
<sequence length="141" mass="15588">MEVKKEEELADNVEEAGNALLSRPDPSSVYQLLLLLETQEVFISHHPIMCRRHCVLLNNLNVDVKVSVASCICEIMRSTAPDAPCGDEQMKKLRGMTMEVKKEEELADNVEAAGNALLSRPDPSSVYQLLLLLGVIVNSIL</sequence>
<dbReference type="GO" id="GO:0006281">
    <property type="term" value="P:DNA repair"/>
    <property type="evidence" value="ECO:0007669"/>
    <property type="project" value="UniProtKB-KW"/>
</dbReference>
<dbReference type="PANTHER" id="PTHR12663:SF0">
    <property type="entry name" value="PRECOCIOUS DISSOCIATION OF SISTERS 5, ISOFORM A"/>
    <property type="match status" value="1"/>
</dbReference>
<dbReference type="PANTHER" id="PTHR12663">
    <property type="entry name" value="ANDROGEN INDUCED INHIBITOR OF PROLIFERATION AS3 / PDS5-RELATED"/>
    <property type="match status" value="1"/>
</dbReference>
<keyword evidence="2" id="KW-0227">DNA damage</keyword>
<organism evidence="5 6">
    <name type="scientific">Ricinus communis</name>
    <name type="common">Castor bean</name>
    <dbReference type="NCBI Taxonomy" id="3988"/>
    <lineage>
        <taxon>Eukaryota</taxon>
        <taxon>Viridiplantae</taxon>
        <taxon>Streptophyta</taxon>
        <taxon>Embryophyta</taxon>
        <taxon>Tracheophyta</taxon>
        <taxon>Spermatophyta</taxon>
        <taxon>Magnoliopsida</taxon>
        <taxon>eudicotyledons</taxon>
        <taxon>Gunneridae</taxon>
        <taxon>Pentapetalae</taxon>
        <taxon>rosids</taxon>
        <taxon>fabids</taxon>
        <taxon>Malpighiales</taxon>
        <taxon>Euphorbiaceae</taxon>
        <taxon>Acalyphoideae</taxon>
        <taxon>Acalypheae</taxon>
        <taxon>Ricinus</taxon>
    </lineage>
</organism>
<reference evidence="6" key="1">
    <citation type="journal article" date="2010" name="Nat. Biotechnol.">
        <title>Draft genome sequence of the oilseed species Ricinus communis.</title>
        <authorList>
            <person name="Chan A.P."/>
            <person name="Crabtree J."/>
            <person name="Zhao Q."/>
            <person name="Lorenzi H."/>
            <person name="Orvis J."/>
            <person name="Puiu D."/>
            <person name="Melake-Berhan A."/>
            <person name="Jones K.M."/>
            <person name="Redman J."/>
            <person name="Chen G."/>
            <person name="Cahoon E.B."/>
            <person name="Gedil M."/>
            <person name="Stanke M."/>
            <person name="Haas B.J."/>
            <person name="Wortman J.R."/>
            <person name="Fraser-Liggett C.M."/>
            <person name="Ravel J."/>
            <person name="Rabinowicz P.D."/>
        </authorList>
    </citation>
    <scope>NUCLEOTIDE SEQUENCE [LARGE SCALE GENOMIC DNA]</scope>
    <source>
        <strain evidence="6">cv. Hale</strain>
    </source>
</reference>
<comment type="subcellular location">
    <subcellularLocation>
        <location evidence="1">Nucleus</location>
    </subcellularLocation>
</comment>
<name>B9T9F1_RICCO</name>